<feature type="binding site" evidence="6">
    <location>
        <position position="112"/>
    </location>
    <ligand>
        <name>CoA</name>
        <dbReference type="ChEBI" id="CHEBI:57287"/>
    </ligand>
</feature>
<proteinExistence type="inferred from homology"/>
<evidence type="ECO:0000256" key="2">
    <source>
        <dbReference type="ARBA" id="ARBA00009463"/>
    </source>
</evidence>
<sequence length="235" mass="26459">MGSGIGQVSAQVKYNVVIVDRNEASLNNSKIVISKSIECVAKKKFGDDDHKREVFKNDVLDHIRFTTNLKYAITDTDLIIEAIAEDISVKQNLFQTIEKNINKNTILATNTSSISLSKLSQNLKNKKNFCEVITINETSNDVLEKIINYGKIIGKVPVKSFEMYERNDATKEDIDKAMKLGAALPMGPFELADFIGLDILESIKKNYPNKKSKVLEKLVKEHKYGIKSGEGFYKY</sequence>
<keyword evidence="8" id="KW-1185">Reference proteome</keyword>
<dbReference type="GO" id="GO:0070403">
    <property type="term" value="F:NAD+ binding"/>
    <property type="evidence" value="ECO:0007669"/>
    <property type="project" value="InterPro"/>
</dbReference>
<comment type="pathway">
    <text evidence="1">Lipid metabolism; fatty acid beta-oxidation.</text>
</comment>
<dbReference type="SUPFAM" id="SSF48179">
    <property type="entry name" value="6-phosphogluconate dehydrogenase C-terminal domain-like"/>
    <property type="match status" value="1"/>
</dbReference>
<evidence type="ECO:0000256" key="3">
    <source>
        <dbReference type="ARBA" id="ARBA00022832"/>
    </source>
</evidence>
<dbReference type="PANTHER" id="PTHR43561">
    <property type="match status" value="1"/>
</dbReference>
<dbReference type="Gene3D" id="1.10.1040.10">
    <property type="entry name" value="N-(1-d-carboxylethyl)-l-norvaline Dehydrogenase, domain 2"/>
    <property type="match status" value="1"/>
</dbReference>
<accession>A0AAF5DFM9</accession>
<dbReference type="InterPro" id="IPR022694">
    <property type="entry name" value="3-OHacyl-CoA_DH"/>
</dbReference>
<dbReference type="PIRSF" id="PIRSF000105">
    <property type="entry name" value="HCDH"/>
    <property type="match status" value="1"/>
</dbReference>
<evidence type="ECO:0000256" key="1">
    <source>
        <dbReference type="ARBA" id="ARBA00005005"/>
    </source>
</evidence>
<reference evidence="9" key="1">
    <citation type="submission" date="2024-02" db="UniProtKB">
        <authorList>
            <consortium name="WormBaseParasite"/>
        </authorList>
    </citation>
    <scope>IDENTIFICATION</scope>
</reference>
<dbReference type="InterPro" id="IPR006176">
    <property type="entry name" value="3-OHacyl-CoA_DH_NAD-bd"/>
</dbReference>
<dbReference type="SUPFAM" id="SSF51735">
    <property type="entry name" value="NAD(P)-binding Rossmann-fold domains"/>
    <property type="match status" value="1"/>
</dbReference>
<dbReference type="InterPro" id="IPR052242">
    <property type="entry name" value="Mito_3-hydroxyacyl-CoA_DH"/>
</dbReference>
<dbReference type="InterPro" id="IPR036291">
    <property type="entry name" value="NAD(P)-bd_dom_sf"/>
</dbReference>
<dbReference type="GO" id="GO:0003857">
    <property type="term" value="F:(3S)-3-hydroxyacyl-CoA dehydrogenase (NAD+) activity"/>
    <property type="evidence" value="ECO:0007669"/>
    <property type="project" value="UniProtKB-EC"/>
</dbReference>
<feature type="binding site" evidence="6">
    <location>
        <position position="36"/>
    </location>
    <ligand>
        <name>CoA</name>
        <dbReference type="ChEBI" id="CHEBI:57287"/>
    </ligand>
</feature>
<dbReference type="Pfam" id="PF02737">
    <property type="entry name" value="3HCDH_N"/>
    <property type="match status" value="1"/>
</dbReference>
<evidence type="ECO:0000259" key="7">
    <source>
        <dbReference type="Pfam" id="PF02737"/>
    </source>
</evidence>
<feature type="domain" description="3-hydroxyacyl-CoA dehydrogenase NAD binding" evidence="7">
    <location>
        <begin position="1"/>
        <end position="159"/>
    </location>
</feature>
<dbReference type="InterPro" id="IPR013328">
    <property type="entry name" value="6PGD_dom2"/>
</dbReference>
<keyword evidence="4" id="KW-0520">NAD</keyword>
<evidence type="ECO:0000313" key="9">
    <source>
        <dbReference type="WBParaSite" id="TCONS_00011468.p1"/>
    </source>
</evidence>
<evidence type="ECO:0000313" key="8">
    <source>
        <dbReference type="Proteomes" id="UP000035681"/>
    </source>
</evidence>
<protein>
    <submittedName>
        <fullName evidence="9">Apple domain-containing protein</fullName>
    </submittedName>
</protein>
<evidence type="ECO:0000256" key="4">
    <source>
        <dbReference type="ARBA" id="ARBA00023027"/>
    </source>
</evidence>
<comment type="similarity">
    <text evidence="2">Belongs to the 3-hydroxyacyl-CoA dehydrogenase family.</text>
</comment>
<dbReference type="AlphaFoldDB" id="A0AAF5DFM9"/>
<organism evidence="8 9">
    <name type="scientific">Strongyloides stercoralis</name>
    <name type="common">Threadworm</name>
    <dbReference type="NCBI Taxonomy" id="6248"/>
    <lineage>
        <taxon>Eukaryota</taxon>
        <taxon>Metazoa</taxon>
        <taxon>Ecdysozoa</taxon>
        <taxon>Nematoda</taxon>
        <taxon>Chromadorea</taxon>
        <taxon>Rhabditida</taxon>
        <taxon>Tylenchina</taxon>
        <taxon>Panagrolaimomorpha</taxon>
        <taxon>Strongyloidoidea</taxon>
        <taxon>Strongyloididae</taxon>
        <taxon>Strongyloides</taxon>
    </lineage>
</organism>
<dbReference type="InterPro" id="IPR008927">
    <property type="entry name" value="6-PGluconate_DH-like_C_sf"/>
</dbReference>
<dbReference type="GO" id="GO:0005759">
    <property type="term" value="C:mitochondrial matrix"/>
    <property type="evidence" value="ECO:0007669"/>
    <property type="project" value="UniProtKB-SubCell"/>
</dbReference>
<dbReference type="PANTHER" id="PTHR43561:SF3">
    <property type="entry name" value="HYDROXYACYL-COENZYME A DEHYDROGENASE, MITOCHONDRIAL"/>
    <property type="match status" value="1"/>
</dbReference>
<evidence type="ECO:0000256" key="5">
    <source>
        <dbReference type="ARBA" id="ARBA00023098"/>
    </source>
</evidence>
<feature type="binding site" evidence="6">
    <location>
        <position position="43"/>
    </location>
    <ligand>
        <name>CoA</name>
        <dbReference type="ChEBI" id="CHEBI:57287"/>
    </ligand>
</feature>
<evidence type="ECO:0000256" key="6">
    <source>
        <dbReference type="PIRSR" id="PIRSR000105-3"/>
    </source>
</evidence>
<dbReference type="Proteomes" id="UP000035681">
    <property type="component" value="Unplaced"/>
</dbReference>
<dbReference type="GO" id="GO:0006635">
    <property type="term" value="P:fatty acid beta-oxidation"/>
    <property type="evidence" value="ECO:0007669"/>
    <property type="project" value="TreeGrafter"/>
</dbReference>
<keyword evidence="5" id="KW-0443">Lipid metabolism</keyword>
<dbReference type="Gene3D" id="3.40.50.720">
    <property type="entry name" value="NAD(P)-binding Rossmann-like Domain"/>
    <property type="match status" value="1"/>
</dbReference>
<name>A0AAF5DFM9_STRER</name>
<keyword evidence="3" id="KW-0276">Fatty acid metabolism</keyword>
<dbReference type="WBParaSite" id="TCONS_00011468.p1">
    <property type="protein sequence ID" value="TCONS_00011468.p1"/>
    <property type="gene ID" value="XLOC_005900"/>
</dbReference>